<keyword evidence="1" id="KW-0521">NADP</keyword>
<dbReference type="EMBL" id="JACCJB010000007">
    <property type="protein sequence ID" value="KAF6225556.1"/>
    <property type="molecule type" value="Genomic_DNA"/>
</dbReference>
<dbReference type="InterPro" id="IPR036291">
    <property type="entry name" value="NAD(P)-bd_dom_sf"/>
</dbReference>
<proteinExistence type="predicted"/>
<dbReference type="Proteomes" id="UP000593566">
    <property type="component" value="Unassembled WGS sequence"/>
</dbReference>
<dbReference type="InterPro" id="IPR020843">
    <property type="entry name" value="ER"/>
</dbReference>
<dbReference type="AlphaFoldDB" id="A0A8H6CLY2"/>
<dbReference type="GO" id="GO:0070402">
    <property type="term" value="F:NADPH binding"/>
    <property type="evidence" value="ECO:0007669"/>
    <property type="project" value="TreeGrafter"/>
</dbReference>
<keyword evidence="2" id="KW-0560">Oxidoreductase</keyword>
<name>A0A8H6CLY2_9LECA</name>
<dbReference type="GO" id="GO:0016651">
    <property type="term" value="F:oxidoreductase activity, acting on NAD(P)H"/>
    <property type="evidence" value="ECO:0007669"/>
    <property type="project" value="TreeGrafter"/>
</dbReference>
<dbReference type="RefSeq" id="XP_037154265.1">
    <property type="nucleotide sequence ID" value="XM_037300417.1"/>
</dbReference>
<accession>A0A8H6CLY2</accession>
<reference evidence="4 5" key="1">
    <citation type="journal article" date="2020" name="Genomics">
        <title>Complete, high-quality genomes from long-read metagenomic sequencing of two wolf lichen thalli reveals enigmatic genome architecture.</title>
        <authorList>
            <person name="McKenzie S.K."/>
            <person name="Walston R.F."/>
            <person name="Allen J.L."/>
        </authorList>
    </citation>
    <scope>NUCLEOTIDE SEQUENCE [LARGE SCALE GENOMIC DNA]</scope>
    <source>
        <strain evidence="4">WasteWater1</strain>
    </source>
</reference>
<dbReference type="PANTHER" id="PTHR48106:SF18">
    <property type="entry name" value="QUINONE OXIDOREDUCTASE PIG3"/>
    <property type="match status" value="1"/>
</dbReference>
<dbReference type="InterPro" id="IPR011032">
    <property type="entry name" value="GroES-like_sf"/>
</dbReference>
<dbReference type="Pfam" id="PF13602">
    <property type="entry name" value="ADH_zinc_N_2"/>
    <property type="match status" value="1"/>
</dbReference>
<evidence type="ECO:0000256" key="1">
    <source>
        <dbReference type="ARBA" id="ARBA00022857"/>
    </source>
</evidence>
<dbReference type="SMART" id="SM00829">
    <property type="entry name" value="PKS_ER"/>
    <property type="match status" value="1"/>
</dbReference>
<dbReference type="Gene3D" id="3.40.50.720">
    <property type="entry name" value="NAD(P)-binding Rossmann-like Domain"/>
    <property type="match status" value="1"/>
</dbReference>
<keyword evidence="5" id="KW-1185">Reference proteome</keyword>
<evidence type="ECO:0000259" key="3">
    <source>
        <dbReference type="SMART" id="SM00829"/>
    </source>
</evidence>
<organism evidence="4 5">
    <name type="scientific">Letharia lupina</name>
    <dbReference type="NCBI Taxonomy" id="560253"/>
    <lineage>
        <taxon>Eukaryota</taxon>
        <taxon>Fungi</taxon>
        <taxon>Dikarya</taxon>
        <taxon>Ascomycota</taxon>
        <taxon>Pezizomycotina</taxon>
        <taxon>Lecanoromycetes</taxon>
        <taxon>OSLEUM clade</taxon>
        <taxon>Lecanoromycetidae</taxon>
        <taxon>Lecanorales</taxon>
        <taxon>Lecanorineae</taxon>
        <taxon>Parmeliaceae</taxon>
        <taxon>Letharia</taxon>
    </lineage>
</organism>
<evidence type="ECO:0000256" key="2">
    <source>
        <dbReference type="ARBA" id="ARBA00023002"/>
    </source>
</evidence>
<sequence>MKVIVIDHFGGPEALVFKDLPEPEPKAGHAIVQAKALGLNHAESHMRKGEWPEYMPVTGLECVGSVTACPGGEFAAIMGGLGQLIPGTYAEYTSVPRLMPAWSTVFGILELKRGQILLIRGATSALRQAACHLAVHTGAIVTATSRWRERFPQMQAMGVHAAKLEGPDSVPEIAASDLRFDVVLNLVGNSVLIESMAIVRRGVPLCQGGWLGGLGPTVGFNAMTQMATGIHFSLFHSKDLGTSDFPLSDVPLQEIVRRVEEGDWSTKPSHIYDFAHIHEAHRMFDSGQANGKLVLRM</sequence>
<dbReference type="Gene3D" id="3.90.180.10">
    <property type="entry name" value="Medium-chain alcohol dehydrogenases, catalytic domain"/>
    <property type="match status" value="2"/>
</dbReference>
<dbReference type="PANTHER" id="PTHR48106">
    <property type="entry name" value="QUINONE OXIDOREDUCTASE PIG3-RELATED"/>
    <property type="match status" value="1"/>
</dbReference>
<comment type="caution">
    <text evidence="4">The sequence shown here is derived from an EMBL/GenBank/DDBJ whole genome shotgun (WGS) entry which is preliminary data.</text>
</comment>
<protein>
    <recommendedName>
        <fullName evidence="3">Enoyl reductase (ER) domain-containing protein</fullName>
    </recommendedName>
</protein>
<dbReference type="GeneID" id="59337951"/>
<gene>
    <name evidence="4" type="ORF">HO133_009556</name>
</gene>
<evidence type="ECO:0000313" key="5">
    <source>
        <dbReference type="Proteomes" id="UP000593566"/>
    </source>
</evidence>
<evidence type="ECO:0000313" key="4">
    <source>
        <dbReference type="EMBL" id="KAF6225556.1"/>
    </source>
</evidence>
<dbReference type="SUPFAM" id="SSF51735">
    <property type="entry name" value="NAD(P)-binding Rossmann-fold domains"/>
    <property type="match status" value="1"/>
</dbReference>
<feature type="domain" description="Enoyl reductase (ER)" evidence="3">
    <location>
        <begin position="10"/>
        <end position="295"/>
    </location>
</feature>
<dbReference type="SUPFAM" id="SSF50129">
    <property type="entry name" value="GroES-like"/>
    <property type="match status" value="1"/>
</dbReference>